<accession>A0A174YSD0</accession>
<evidence type="ECO:0000313" key="4">
    <source>
        <dbReference type="EMBL" id="RHD09557.1"/>
    </source>
</evidence>
<dbReference type="AlphaFoldDB" id="A0A174YSD0"/>
<dbReference type="Proteomes" id="UP000285201">
    <property type="component" value="Unassembled WGS sequence"/>
</dbReference>
<evidence type="ECO:0000313" key="6">
    <source>
        <dbReference type="Proteomes" id="UP000095621"/>
    </source>
</evidence>
<dbReference type="EMBL" id="QSIS01000005">
    <property type="protein sequence ID" value="RHD09557.1"/>
    <property type="molecule type" value="Genomic_DNA"/>
</dbReference>
<dbReference type="EMBL" id="CZBU01000002">
    <property type="protein sequence ID" value="CUQ76447.1"/>
    <property type="molecule type" value="Genomic_DNA"/>
</dbReference>
<dbReference type="InterPro" id="IPR036388">
    <property type="entry name" value="WH-like_DNA-bd_sf"/>
</dbReference>
<evidence type="ECO:0000313" key="5">
    <source>
        <dbReference type="EMBL" id="RHL70994.1"/>
    </source>
</evidence>
<dbReference type="Pfam" id="PF04539">
    <property type="entry name" value="Sigma70_r3"/>
    <property type="match status" value="1"/>
</dbReference>
<proteinExistence type="predicted"/>
<name>A0A174YSD0_9FIRM</name>
<evidence type="ECO:0000259" key="1">
    <source>
        <dbReference type="Pfam" id="PF04539"/>
    </source>
</evidence>
<dbReference type="GO" id="GO:0006352">
    <property type="term" value="P:DNA-templated transcription initiation"/>
    <property type="evidence" value="ECO:0007669"/>
    <property type="project" value="InterPro"/>
</dbReference>
<organism evidence="2 6">
    <name type="scientific">Lachnospira eligens</name>
    <dbReference type="NCBI Taxonomy" id="39485"/>
    <lineage>
        <taxon>Bacteria</taxon>
        <taxon>Bacillati</taxon>
        <taxon>Bacillota</taxon>
        <taxon>Clostridia</taxon>
        <taxon>Lachnospirales</taxon>
        <taxon>Lachnospiraceae</taxon>
        <taxon>Lachnospira</taxon>
    </lineage>
</organism>
<evidence type="ECO:0000313" key="8">
    <source>
        <dbReference type="Proteomes" id="UP000285201"/>
    </source>
</evidence>
<sequence length="312" mass="35348">MAENKDSQAAFMEAVGSIKEYAKVNGNIVTREDVHSFFKDMALDDAKFQMISGYLMANGIKIQGEDSVDNEFLKLMESASDDNIDESGQHISKEEQEDKKVADDIVSHLDYEEDEKYLKIYLQDISGIQPMTDVTRSYLLMNIVEDNDKESLKLLTESYLEKIASWIEPFRGKGVLACDLVQEANLAMTAYIGQQEWLNNYEWKDKIKEGGQEDLLNVLKGIDEAVKELIEGSLNMLIDEQTDVNMVSGKILNKVNLVNDWGIRLKEELGRKPTVEEVAKNMGVAENVVLEAIRLSSETIEDIKYEKTVPKE</sequence>
<evidence type="ECO:0000313" key="3">
    <source>
        <dbReference type="EMBL" id="MSC57852.1"/>
    </source>
</evidence>
<dbReference type="Proteomes" id="UP000095621">
    <property type="component" value="Unassembled WGS sequence"/>
</dbReference>
<dbReference type="Proteomes" id="UP000481964">
    <property type="component" value="Unassembled WGS sequence"/>
</dbReference>
<dbReference type="RefSeq" id="WP_022097435.1">
    <property type="nucleotide sequence ID" value="NZ_CZBU01000002.1"/>
</dbReference>
<dbReference type="InterPro" id="IPR013325">
    <property type="entry name" value="RNA_pol_sigma_r2"/>
</dbReference>
<evidence type="ECO:0000313" key="9">
    <source>
        <dbReference type="Proteomes" id="UP000481964"/>
    </source>
</evidence>
<dbReference type="EMBL" id="WKRD01000007">
    <property type="protein sequence ID" value="MSC57852.1"/>
    <property type="molecule type" value="Genomic_DNA"/>
</dbReference>
<dbReference type="SUPFAM" id="SSF88659">
    <property type="entry name" value="Sigma3 and sigma4 domains of RNA polymerase sigma factors"/>
    <property type="match status" value="1"/>
</dbReference>
<dbReference type="InterPro" id="IPR007624">
    <property type="entry name" value="RNA_pol_sigma70_r3"/>
</dbReference>
<dbReference type="EMBL" id="QROY01000002">
    <property type="protein sequence ID" value="RHL70994.1"/>
    <property type="molecule type" value="Genomic_DNA"/>
</dbReference>
<dbReference type="Gene3D" id="1.10.10.10">
    <property type="entry name" value="Winged helix-like DNA-binding domain superfamily/Winged helix DNA-binding domain"/>
    <property type="match status" value="1"/>
</dbReference>
<dbReference type="SUPFAM" id="SSF88946">
    <property type="entry name" value="Sigma2 domain of RNA polymerase sigma factors"/>
    <property type="match status" value="1"/>
</dbReference>
<dbReference type="GO" id="GO:0003700">
    <property type="term" value="F:DNA-binding transcription factor activity"/>
    <property type="evidence" value="ECO:0007669"/>
    <property type="project" value="InterPro"/>
</dbReference>
<evidence type="ECO:0000313" key="7">
    <source>
        <dbReference type="Proteomes" id="UP000284794"/>
    </source>
</evidence>
<gene>
    <name evidence="2" type="primary">sigA_1</name>
    <name evidence="5" type="ORF">DW007_02300</name>
    <name evidence="4" type="ORF">DW811_05485</name>
    <name evidence="2" type="ORF">ERS852490_01061</name>
    <name evidence="3" type="ORF">GKE48_10435</name>
</gene>
<dbReference type="Proteomes" id="UP000284794">
    <property type="component" value="Unassembled WGS sequence"/>
</dbReference>
<evidence type="ECO:0000313" key="2">
    <source>
        <dbReference type="EMBL" id="CUQ76447.1"/>
    </source>
</evidence>
<dbReference type="InterPro" id="IPR013324">
    <property type="entry name" value="RNA_pol_sigma_r3/r4-like"/>
</dbReference>
<reference evidence="3 9" key="3">
    <citation type="journal article" date="2019" name="Nat. Med.">
        <title>A library of human gut bacterial isolates paired with longitudinal multiomics data enables mechanistic microbiome research.</title>
        <authorList>
            <person name="Poyet M."/>
            <person name="Groussin M."/>
            <person name="Gibbons S.M."/>
            <person name="Avila-Pacheco J."/>
            <person name="Jiang X."/>
            <person name="Kearney S.M."/>
            <person name="Perrotta A.R."/>
            <person name="Berdy B."/>
            <person name="Zhao S."/>
            <person name="Lieberman T.D."/>
            <person name="Swanson P.K."/>
            <person name="Smith M."/>
            <person name="Roesemann S."/>
            <person name="Alexander J.E."/>
            <person name="Rich S.A."/>
            <person name="Livny J."/>
            <person name="Vlamakis H."/>
            <person name="Clish C."/>
            <person name="Bullock K."/>
            <person name="Deik A."/>
            <person name="Scott J."/>
            <person name="Pierce K.A."/>
            <person name="Xavier R.J."/>
            <person name="Alm E.J."/>
        </authorList>
    </citation>
    <scope>NUCLEOTIDE SEQUENCE [LARGE SCALE GENOMIC DNA]</scope>
    <source>
        <strain evidence="3 9">BIOML-A1</strain>
    </source>
</reference>
<protein>
    <submittedName>
        <fullName evidence="2">Sigma-A</fullName>
    </submittedName>
</protein>
<reference evidence="7 8" key="2">
    <citation type="submission" date="2018-08" db="EMBL/GenBank/DDBJ databases">
        <title>A genome reference for cultivated species of the human gut microbiota.</title>
        <authorList>
            <person name="Zou Y."/>
            <person name="Xue W."/>
            <person name="Luo G."/>
        </authorList>
    </citation>
    <scope>NUCLEOTIDE SEQUENCE [LARGE SCALE GENOMIC DNA]</scope>
    <source>
        <strain evidence="5 8">AF36-7BH</strain>
        <strain evidence="4 7">AM32-2AC</strain>
    </source>
</reference>
<reference evidence="2 6" key="1">
    <citation type="submission" date="2015-09" db="EMBL/GenBank/DDBJ databases">
        <authorList>
            <consortium name="Pathogen Informatics"/>
        </authorList>
    </citation>
    <scope>NUCLEOTIDE SEQUENCE [LARGE SCALE GENOMIC DNA]</scope>
    <source>
        <strain evidence="2 6">2789STDY5834875</strain>
    </source>
</reference>
<dbReference type="OrthoDB" id="2064505at2"/>
<feature type="domain" description="RNA polymerase sigma-70 region 3" evidence="1">
    <location>
        <begin position="256"/>
        <end position="299"/>
    </location>
</feature>